<evidence type="ECO:0000256" key="2">
    <source>
        <dbReference type="ARBA" id="ARBA00022679"/>
    </source>
</evidence>
<dbReference type="InterPro" id="IPR002213">
    <property type="entry name" value="UDP_glucos_trans"/>
</dbReference>
<accession>A0A151QR84</accession>
<dbReference type="EMBL" id="KQ485104">
    <property type="protein sequence ID" value="KYP32807.1"/>
    <property type="molecule type" value="Genomic_DNA"/>
</dbReference>
<gene>
    <name evidence="4" type="ORF">KK1_046411</name>
</gene>
<dbReference type="GO" id="GO:0008194">
    <property type="term" value="F:UDP-glycosyltransferase activity"/>
    <property type="evidence" value="ECO:0007669"/>
    <property type="project" value="InterPro"/>
</dbReference>
<dbReference type="PANTHER" id="PTHR48045">
    <property type="entry name" value="UDP-GLYCOSYLTRANSFERASE 72B1"/>
    <property type="match status" value="1"/>
</dbReference>
<protein>
    <submittedName>
        <fullName evidence="4">UDP-glucosyltransferase At1g05670 family</fullName>
    </submittedName>
</protein>
<dbReference type="PANTHER" id="PTHR48045:SF26">
    <property type="entry name" value="UDP-GLYCOSYLTRANSFERASE 74E2-LIKE"/>
    <property type="match status" value="1"/>
</dbReference>
<dbReference type="SUPFAM" id="SSF53756">
    <property type="entry name" value="UDP-Glycosyltransferase/glycogen phosphorylase"/>
    <property type="match status" value="1"/>
</dbReference>
<dbReference type="PROSITE" id="PS00375">
    <property type="entry name" value="UDPGT"/>
    <property type="match status" value="1"/>
</dbReference>
<name>A0A151QR84_CAJCA</name>
<dbReference type="Gene3D" id="3.40.50.2000">
    <property type="entry name" value="Glycogen Phosphorylase B"/>
    <property type="match status" value="2"/>
</dbReference>
<proteinExistence type="inferred from homology"/>
<comment type="similarity">
    <text evidence="1 3">Belongs to the UDP-glycosyltransferase family.</text>
</comment>
<keyword evidence="5" id="KW-1185">Reference proteome</keyword>
<organism evidence="4 5">
    <name type="scientific">Cajanus cajan</name>
    <name type="common">Pigeon pea</name>
    <name type="synonym">Cajanus indicus</name>
    <dbReference type="NCBI Taxonomy" id="3821"/>
    <lineage>
        <taxon>Eukaryota</taxon>
        <taxon>Viridiplantae</taxon>
        <taxon>Streptophyta</taxon>
        <taxon>Embryophyta</taxon>
        <taxon>Tracheophyta</taxon>
        <taxon>Spermatophyta</taxon>
        <taxon>Magnoliopsida</taxon>
        <taxon>eudicotyledons</taxon>
        <taxon>Gunneridae</taxon>
        <taxon>Pentapetalae</taxon>
        <taxon>rosids</taxon>
        <taxon>fabids</taxon>
        <taxon>Fabales</taxon>
        <taxon>Fabaceae</taxon>
        <taxon>Papilionoideae</taxon>
        <taxon>50 kb inversion clade</taxon>
        <taxon>NPAAA clade</taxon>
        <taxon>indigoferoid/millettioid clade</taxon>
        <taxon>Phaseoleae</taxon>
        <taxon>Cajanus</taxon>
    </lineage>
</organism>
<dbReference type="Gramene" id="C.cajan_45625.t">
    <property type="protein sequence ID" value="C.cajan_45625.t.cds1"/>
    <property type="gene ID" value="C.cajan_45625"/>
</dbReference>
<sequence>MYLDKRLQDDKDYGVNMYNPNSEACIKWLDDKPKGSVVYVSFGSMAELSEEQTEELAWGLRDGGNYFIWVIRDSEQGKLPKDFVGTSEKGLIVAWCPQLQVLIHEALGCFLTHCGWNSTLEALSLGVPLIAMPLWTDQITNAKLVRDVWKIGVKAVADEKEIVRRETITHCIKEILETEKGNEIKKNSIKWKNLAKNYVDEGGNSDKSTTEFVTELAHRCAASK</sequence>
<keyword evidence="2 3" id="KW-0808">Transferase</keyword>
<evidence type="ECO:0000313" key="5">
    <source>
        <dbReference type="Proteomes" id="UP000075243"/>
    </source>
</evidence>
<dbReference type="Proteomes" id="UP000075243">
    <property type="component" value="Unassembled WGS sequence"/>
</dbReference>
<evidence type="ECO:0000256" key="1">
    <source>
        <dbReference type="ARBA" id="ARBA00009995"/>
    </source>
</evidence>
<keyword evidence="3" id="KW-0328">Glycosyltransferase</keyword>
<dbReference type="Pfam" id="PF00201">
    <property type="entry name" value="UDPGT"/>
    <property type="match status" value="1"/>
</dbReference>
<evidence type="ECO:0000256" key="3">
    <source>
        <dbReference type="RuleBase" id="RU003718"/>
    </source>
</evidence>
<dbReference type="CDD" id="cd03784">
    <property type="entry name" value="GT1_Gtf-like"/>
    <property type="match status" value="1"/>
</dbReference>
<evidence type="ECO:0000313" key="4">
    <source>
        <dbReference type="EMBL" id="KYP32807.1"/>
    </source>
</evidence>
<reference evidence="4" key="1">
    <citation type="journal article" date="2012" name="Nat. Biotechnol.">
        <title>Draft genome sequence of pigeonpea (Cajanus cajan), an orphan legume crop of resource-poor farmers.</title>
        <authorList>
            <person name="Varshney R.K."/>
            <person name="Chen W."/>
            <person name="Li Y."/>
            <person name="Bharti A.K."/>
            <person name="Saxena R.K."/>
            <person name="Schlueter J.A."/>
            <person name="Donoghue M.T."/>
            <person name="Azam S."/>
            <person name="Fan G."/>
            <person name="Whaley A.M."/>
            <person name="Farmer A.D."/>
            <person name="Sheridan J."/>
            <person name="Iwata A."/>
            <person name="Tuteja R."/>
            <person name="Penmetsa R.V."/>
            <person name="Wu W."/>
            <person name="Upadhyaya H.D."/>
            <person name="Yang S.P."/>
            <person name="Shah T."/>
            <person name="Saxena K.B."/>
            <person name="Michael T."/>
            <person name="McCombie W.R."/>
            <person name="Yang B."/>
            <person name="Zhang G."/>
            <person name="Yang H."/>
            <person name="Wang J."/>
            <person name="Spillane C."/>
            <person name="Cook D.R."/>
            <person name="May G.D."/>
            <person name="Xu X."/>
            <person name="Jackson S.A."/>
        </authorList>
    </citation>
    <scope>NUCLEOTIDE SEQUENCE [LARGE SCALE GENOMIC DNA]</scope>
</reference>
<dbReference type="AlphaFoldDB" id="A0A151QR84"/>
<dbReference type="InterPro" id="IPR035595">
    <property type="entry name" value="UDP_glycos_trans_CS"/>
</dbReference>
<dbReference type="FunFam" id="3.40.50.2000:FF:000019">
    <property type="entry name" value="Glycosyltransferase"/>
    <property type="match status" value="1"/>
</dbReference>
<dbReference type="OrthoDB" id="5835829at2759"/>